<dbReference type="InterPro" id="IPR025361">
    <property type="entry name" value="DUF4265"/>
</dbReference>
<evidence type="ECO:0000313" key="2">
    <source>
        <dbReference type="Proteomes" id="UP000823823"/>
    </source>
</evidence>
<dbReference type="AlphaFoldDB" id="A0A9D2RMQ6"/>
<protein>
    <submittedName>
        <fullName evidence="1">DUF4265 domain-containing protein</fullName>
    </submittedName>
</protein>
<reference evidence="1" key="1">
    <citation type="journal article" date="2021" name="PeerJ">
        <title>Extensive microbial diversity within the chicken gut microbiome revealed by metagenomics and culture.</title>
        <authorList>
            <person name="Gilroy R."/>
            <person name="Ravi A."/>
            <person name="Getino M."/>
            <person name="Pursley I."/>
            <person name="Horton D.L."/>
            <person name="Alikhan N.F."/>
            <person name="Baker D."/>
            <person name="Gharbi K."/>
            <person name="Hall N."/>
            <person name="Watson M."/>
            <person name="Adriaenssens E.M."/>
            <person name="Foster-Nyarko E."/>
            <person name="Jarju S."/>
            <person name="Secka A."/>
            <person name="Antonio M."/>
            <person name="Oren A."/>
            <person name="Chaudhuri R.R."/>
            <person name="La Ragione R."/>
            <person name="Hildebrand F."/>
            <person name="Pallen M.J."/>
        </authorList>
    </citation>
    <scope>NUCLEOTIDE SEQUENCE</scope>
    <source>
        <strain evidence="1">ChiHjej13B12-24818</strain>
    </source>
</reference>
<organism evidence="1 2">
    <name type="scientific">Candidatus Brachybacterium merdavium</name>
    <dbReference type="NCBI Taxonomy" id="2838513"/>
    <lineage>
        <taxon>Bacteria</taxon>
        <taxon>Bacillati</taxon>
        <taxon>Actinomycetota</taxon>
        <taxon>Actinomycetes</taxon>
        <taxon>Micrococcales</taxon>
        <taxon>Dermabacteraceae</taxon>
        <taxon>Brachybacterium</taxon>
    </lineage>
</organism>
<gene>
    <name evidence="1" type="ORF">H9786_02210</name>
</gene>
<proteinExistence type="predicted"/>
<dbReference type="Proteomes" id="UP000823823">
    <property type="component" value="Unassembled WGS sequence"/>
</dbReference>
<evidence type="ECO:0000313" key="1">
    <source>
        <dbReference type="EMBL" id="HJB09335.1"/>
    </source>
</evidence>
<reference evidence="1" key="2">
    <citation type="submission" date="2021-04" db="EMBL/GenBank/DDBJ databases">
        <authorList>
            <person name="Gilroy R."/>
        </authorList>
    </citation>
    <scope>NUCLEOTIDE SEQUENCE</scope>
    <source>
        <strain evidence="1">ChiHjej13B12-24818</strain>
    </source>
</reference>
<sequence length="157" mass="17601">MDDDSRRTVRFYVGGEHAIESEGMWADETPAGTYLVKNIPFFAYQVSYQDEVAARWCDDGCLWALGVIANSGNVTLRAAATASDRICAEADMARLSGELQDLGIGHEEAAHYHLLAINVSEVDDIWGLIRLLGRFERSGQGIWEESKVMPWWPHLDR</sequence>
<dbReference type="Pfam" id="PF14085">
    <property type="entry name" value="DUF4265"/>
    <property type="match status" value="1"/>
</dbReference>
<accession>A0A9D2RMQ6</accession>
<dbReference type="EMBL" id="DWZH01000017">
    <property type="protein sequence ID" value="HJB09335.1"/>
    <property type="molecule type" value="Genomic_DNA"/>
</dbReference>
<comment type="caution">
    <text evidence="1">The sequence shown here is derived from an EMBL/GenBank/DDBJ whole genome shotgun (WGS) entry which is preliminary data.</text>
</comment>
<name>A0A9D2RMQ6_9MICO</name>